<proteinExistence type="predicted"/>
<dbReference type="AlphaFoldDB" id="A0A178IMS3"/>
<dbReference type="EMBL" id="LRRQ01000054">
    <property type="protein sequence ID" value="OAM90607.1"/>
    <property type="molecule type" value="Genomic_DNA"/>
</dbReference>
<accession>A0A178IMS3</accession>
<keyword evidence="2" id="KW-1185">Reference proteome</keyword>
<comment type="caution">
    <text evidence="1">The sequence shown here is derived from an EMBL/GenBank/DDBJ whole genome shotgun (WGS) entry which is preliminary data.</text>
</comment>
<organism evidence="1 2">
    <name type="scientific">Termitidicoccus mucosus</name>
    <dbReference type="NCBI Taxonomy" id="1184151"/>
    <lineage>
        <taxon>Bacteria</taxon>
        <taxon>Pseudomonadati</taxon>
        <taxon>Verrucomicrobiota</taxon>
        <taxon>Opitutia</taxon>
        <taxon>Opitutales</taxon>
        <taxon>Opitutaceae</taxon>
        <taxon>Termitidicoccus</taxon>
    </lineage>
</organism>
<evidence type="ECO:0000313" key="1">
    <source>
        <dbReference type="EMBL" id="OAM90607.1"/>
    </source>
</evidence>
<gene>
    <name evidence="1" type="ORF">AW736_07390</name>
</gene>
<reference evidence="1 2" key="1">
    <citation type="submission" date="2016-01" db="EMBL/GenBank/DDBJ databases">
        <title>High potential of lignocellulose degradation of a new Verrucomicrobia species.</title>
        <authorList>
            <person name="Wang Y."/>
            <person name="Shi Y."/>
            <person name="Qiu Z."/>
            <person name="Liu S."/>
            <person name="Yang H."/>
        </authorList>
    </citation>
    <scope>NUCLEOTIDE SEQUENCE [LARGE SCALE GENOMIC DNA]</scope>
    <source>
        <strain evidence="1 2">TSB47</strain>
    </source>
</reference>
<protein>
    <submittedName>
        <fullName evidence="1">Uncharacterized protein</fullName>
    </submittedName>
</protein>
<sequence length="290" mass="31692">MSDRGSPRITIQTLHALFPAMPVYKPPEIPLILTRKYWDSSKDLDPELRASSPCKDALEKLDKAYTRVDFKKLNVFLNATVTWAKYDFSHWSKECDDLCKEFIVNGVMDLRVAIKNVGLAAVATEKKAGKKDKDSVVLLKKMAKAADDFVKEFRPEDIEKLIRAKESEVNTAMHAFASRPGDVVRQLLAKAKTAAAALMKHPDPAIFNKTLGHGSAGLVQALVQATSMMAQMPDKGISYEGAGAARNIAKVLAAMKPLPDGAAEADVIKALKIVLTCLGEAAKLPKLKTF</sequence>
<dbReference type="Proteomes" id="UP000078486">
    <property type="component" value="Unassembled WGS sequence"/>
</dbReference>
<name>A0A178IMS3_9BACT</name>
<evidence type="ECO:0000313" key="2">
    <source>
        <dbReference type="Proteomes" id="UP000078486"/>
    </source>
</evidence>